<keyword evidence="1" id="KW-0472">Membrane</keyword>
<accession>A0A9W6QJJ2</accession>
<dbReference type="AlphaFoldDB" id="A0A9W6QJJ2"/>
<dbReference type="RefSeq" id="WP_285607357.1">
    <property type="nucleotide sequence ID" value="NZ_BSSD01000001.1"/>
</dbReference>
<keyword evidence="1" id="KW-1133">Transmembrane helix</keyword>
<comment type="caution">
    <text evidence="2">The sequence shown here is derived from an EMBL/GenBank/DDBJ whole genome shotgun (WGS) entry which is preliminary data.</text>
</comment>
<organism evidence="2 3">
    <name type="scientific">Actinokineospora globicatena</name>
    <dbReference type="NCBI Taxonomy" id="103729"/>
    <lineage>
        <taxon>Bacteria</taxon>
        <taxon>Bacillati</taxon>
        <taxon>Actinomycetota</taxon>
        <taxon>Actinomycetes</taxon>
        <taxon>Pseudonocardiales</taxon>
        <taxon>Pseudonocardiaceae</taxon>
        <taxon>Actinokineospora</taxon>
    </lineage>
</organism>
<evidence type="ECO:0008006" key="4">
    <source>
        <dbReference type="Google" id="ProtNLM"/>
    </source>
</evidence>
<feature type="transmembrane region" description="Helical" evidence="1">
    <location>
        <begin position="17"/>
        <end position="35"/>
    </location>
</feature>
<sequence length="373" mass="39770">MSTHPRPRRRAGRGPQVAALVIGVLLIVAVVVYGLNNTTGVSGASDCVDDVVPVHAIIGSEKRVYFEDSAVKDRLRCLGFTVDTEDAGSLEMAKRAKEQSGKVDVAFPGSDAAADNIKSELRTVDDFAVFSSPMVIVSDNATVAALRADKSAEMVGGVAVVRLEKIIDLVAANKTWADLVGDANGTDRTRLVLRSTNPAASNSGLQLLALAAVVVSGDAGQVTPAQVPDIAKKVCPLFWEQGGKQIKSDELFREWVGQNSRIRLAFVYEAQYLAERNLPQDNARLYPNPGISSVHRVIAFTDAGKRFGGALRSDKGLADLMIKHGFRPMGNPARPSGAVDTAVTQVTAPTFEVLHELNNQITTLLDKGNGCPK</sequence>
<dbReference type="EMBL" id="BSSD01000001">
    <property type="protein sequence ID" value="GLW89845.1"/>
    <property type="molecule type" value="Genomic_DNA"/>
</dbReference>
<keyword evidence="3" id="KW-1185">Reference proteome</keyword>
<name>A0A9W6QJJ2_9PSEU</name>
<keyword evidence="1" id="KW-0812">Transmembrane</keyword>
<protein>
    <recommendedName>
        <fullName evidence="4">Extracellular solute-binding protein</fullName>
    </recommendedName>
</protein>
<gene>
    <name evidence="2" type="ORF">Aglo03_06610</name>
</gene>
<evidence type="ECO:0000313" key="2">
    <source>
        <dbReference type="EMBL" id="GLW89845.1"/>
    </source>
</evidence>
<dbReference type="Proteomes" id="UP001165042">
    <property type="component" value="Unassembled WGS sequence"/>
</dbReference>
<proteinExistence type="predicted"/>
<evidence type="ECO:0000313" key="3">
    <source>
        <dbReference type="Proteomes" id="UP001165042"/>
    </source>
</evidence>
<evidence type="ECO:0000256" key="1">
    <source>
        <dbReference type="SAM" id="Phobius"/>
    </source>
</evidence>
<reference evidence="2" key="1">
    <citation type="submission" date="2023-02" db="EMBL/GenBank/DDBJ databases">
        <title>Actinokineospora globicatena NBRC 15670.</title>
        <authorList>
            <person name="Ichikawa N."/>
            <person name="Sato H."/>
            <person name="Tonouchi N."/>
        </authorList>
    </citation>
    <scope>NUCLEOTIDE SEQUENCE</scope>
    <source>
        <strain evidence="2">NBRC 15670</strain>
    </source>
</reference>